<reference evidence="2" key="1">
    <citation type="submission" date="2016-10" db="EMBL/GenBank/DDBJ databases">
        <authorList>
            <person name="Varghese N."/>
            <person name="Submissions S."/>
        </authorList>
    </citation>
    <scope>NUCLEOTIDE SEQUENCE [LARGE SCALE GENOMIC DNA]</scope>
    <source>
        <strain evidence="2">IBRC-M 10403</strain>
    </source>
</reference>
<organism evidence="1 2">
    <name type="scientific">Actinokineospora iranica</name>
    <dbReference type="NCBI Taxonomy" id="1271860"/>
    <lineage>
        <taxon>Bacteria</taxon>
        <taxon>Bacillati</taxon>
        <taxon>Actinomycetota</taxon>
        <taxon>Actinomycetes</taxon>
        <taxon>Pseudonocardiales</taxon>
        <taxon>Pseudonocardiaceae</taxon>
        <taxon>Actinokineospora</taxon>
    </lineage>
</organism>
<protein>
    <submittedName>
        <fullName evidence="1">Uncharacterized protein</fullName>
    </submittedName>
</protein>
<dbReference type="EMBL" id="FMZZ01000015">
    <property type="protein sequence ID" value="SDD68429.1"/>
    <property type="molecule type" value="Genomic_DNA"/>
</dbReference>
<dbReference type="RefSeq" id="WP_175483036.1">
    <property type="nucleotide sequence ID" value="NZ_FMZZ01000015.1"/>
</dbReference>
<sequence>MSDPNTDDRSTEDGHKHSAECWEMVPICSENHTHNWISCTRSARTCGH</sequence>
<gene>
    <name evidence="1" type="ORF">SAMN05216174_115137</name>
</gene>
<dbReference type="STRING" id="1271860.SAMN05216174_115137"/>
<proteinExistence type="predicted"/>
<evidence type="ECO:0000313" key="1">
    <source>
        <dbReference type="EMBL" id="SDD68429.1"/>
    </source>
</evidence>
<evidence type="ECO:0000313" key="2">
    <source>
        <dbReference type="Proteomes" id="UP000199501"/>
    </source>
</evidence>
<dbReference type="Proteomes" id="UP000199501">
    <property type="component" value="Unassembled WGS sequence"/>
</dbReference>
<accession>A0A1G6WRK8</accession>
<name>A0A1G6WRK8_9PSEU</name>
<keyword evidence="2" id="KW-1185">Reference proteome</keyword>
<dbReference type="AlphaFoldDB" id="A0A1G6WRK8"/>